<dbReference type="PANTHER" id="PTHR11006:SF102">
    <property type="entry name" value="PROTEIN ARGININE N-METHYLTRANSFERASE 1"/>
    <property type="match status" value="1"/>
</dbReference>
<accession>A0A151ZG54</accession>
<dbReference type="STRING" id="361077.A0A151ZG54"/>
<dbReference type="InParanoid" id="A0A151ZG54"/>
<name>A0A151ZG54_TIELA</name>
<evidence type="ECO:0000256" key="4">
    <source>
        <dbReference type="ARBA" id="ARBA00022691"/>
    </source>
</evidence>
<evidence type="ECO:0000256" key="2">
    <source>
        <dbReference type="ARBA" id="ARBA00022603"/>
    </source>
</evidence>
<dbReference type="GO" id="GO:0042054">
    <property type="term" value="F:histone methyltransferase activity"/>
    <property type="evidence" value="ECO:0007669"/>
    <property type="project" value="TreeGrafter"/>
</dbReference>
<evidence type="ECO:0000256" key="3">
    <source>
        <dbReference type="ARBA" id="ARBA00022679"/>
    </source>
</evidence>
<dbReference type="FunFam" id="3.40.50.150:FF:000003">
    <property type="entry name" value="Blast:Protein arginine N-methyltransferase 1"/>
    <property type="match status" value="1"/>
</dbReference>
<evidence type="ECO:0000259" key="9">
    <source>
        <dbReference type="Pfam" id="PF22528"/>
    </source>
</evidence>
<dbReference type="InterPro" id="IPR055135">
    <property type="entry name" value="PRMT_dom"/>
</dbReference>
<dbReference type="InterPro" id="IPR029063">
    <property type="entry name" value="SAM-dependent_MTases_sf"/>
</dbReference>
<dbReference type="Proteomes" id="UP000076078">
    <property type="component" value="Unassembled WGS sequence"/>
</dbReference>
<dbReference type="GO" id="GO:0032259">
    <property type="term" value="P:methylation"/>
    <property type="evidence" value="ECO:0007669"/>
    <property type="project" value="UniProtKB-KW"/>
</dbReference>
<evidence type="ECO:0000259" key="8">
    <source>
        <dbReference type="Pfam" id="PF13649"/>
    </source>
</evidence>
<dbReference type="InterPro" id="IPR041698">
    <property type="entry name" value="Methyltransf_25"/>
</dbReference>
<evidence type="ECO:0000256" key="7">
    <source>
        <dbReference type="SAM" id="MobiDB-lite"/>
    </source>
</evidence>
<reference evidence="10 11" key="1">
    <citation type="submission" date="2015-12" db="EMBL/GenBank/DDBJ databases">
        <title>Dictyostelia acquired genes for synthesis and detection of signals that induce cell-type specialization by lateral gene transfer from prokaryotes.</title>
        <authorList>
            <person name="Gloeckner G."/>
            <person name="Schaap P."/>
        </authorList>
    </citation>
    <scope>NUCLEOTIDE SEQUENCE [LARGE SCALE GENOMIC DNA]</scope>
    <source>
        <strain evidence="10 11">TK</strain>
    </source>
</reference>
<comment type="catalytic activity">
    <reaction evidence="5">
        <text>L-arginyl-[protein] + S-adenosyl-L-methionine = N(omega)-methyl-L-arginyl-[protein] + S-adenosyl-L-homocysteine + H(+)</text>
        <dbReference type="Rhea" id="RHEA:48100"/>
        <dbReference type="Rhea" id="RHEA-COMP:10532"/>
        <dbReference type="Rhea" id="RHEA-COMP:11990"/>
        <dbReference type="ChEBI" id="CHEBI:15378"/>
        <dbReference type="ChEBI" id="CHEBI:29965"/>
        <dbReference type="ChEBI" id="CHEBI:57856"/>
        <dbReference type="ChEBI" id="CHEBI:59789"/>
        <dbReference type="ChEBI" id="CHEBI:65280"/>
    </reaction>
    <physiologicalReaction direction="left-to-right" evidence="5">
        <dbReference type="Rhea" id="RHEA:48101"/>
    </physiologicalReaction>
</comment>
<feature type="domain" description="Protein arginine N-methyltransferase" evidence="9">
    <location>
        <begin position="155"/>
        <end position="331"/>
    </location>
</feature>
<dbReference type="Gene3D" id="2.70.160.11">
    <property type="entry name" value="Hnrnp arginine n-methyltransferase1"/>
    <property type="match status" value="1"/>
</dbReference>
<keyword evidence="4 6" id="KW-0949">S-adenosyl-L-methionine</keyword>
<dbReference type="PANTHER" id="PTHR11006">
    <property type="entry name" value="PROTEIN ARGININE N-METHYLTRANSFERASE"/>
    <property type="match status" value="1"/>
</dbReference>
<dbReference type="OMA" id="QQTMIYF"/>
<comment type="caution">
    <text evidence="10">The sequence shown here is derived from an EMBL/GenBank/DDBJ whole genome shotgun (WGS) entry which is preliminary data.</text>
</comment>
<feature type="domain" description="Methyltransferase" evidence="8">
    <location>
        <begin position="49"/>
        <end position="149"/>
    </location>
</feature>
<sequence length="365" mass="42005">MSTMDIDTDYFDSYFDLNVHELMLKDKPRTLSYKNAIELNSIDFKDKIVLDVGSGTGILSMFAAKAGAKRVYAVEGSLMAGYCELLVRENHLHNIITVLSKRMENVDSEDIPEGKVDIIISEWMGFYLFHESMLNSVIEARDRWLKPNGIMFPSRAELYLQPVNMEPLYQSKVNFWNDVYGFDFSILKGPALERIHGVPLTDYIDKKQLVTEDEGQVTGKLIREFNFSTVTCEELEDIVIDHIKYSFPLNERTKGLKAIQGFCIWFICYFEGSQKTVTLSTAPGDPETHWKQTTIPLPGDIQLQGGEEIICRLQMKQDEDNSRRYVLTLDFPDEDEEEGTTNQDIQVHSIENIDEYQDIEEEKIE</sequence>
<feature type="region of interest" description="Disordered" evidence="7">
    <location>
        <begin position="332"/>
        <end position="365"/>
    </location>
</feature>
<dbReference type="FunCoup" id="A0A151ZG54">
    <property type="interactions" value="2"/>
</dbReference>
<dbReference type="EC" id="2.1.1.319" evidence="1"/>
<keyword evidence="3 6" id="KW-0808">Transferase</keyword>
<organism evidence="10 11">
    <name type="scientific">Tieghemostelium lacteum</name>
    <name type="common">Slime mold</name>
    <name type="synonym">Dictyostelium lacteum</name>
    <dbReference type="NCBI Taxonomy" id="361077"/>
    <lineage>
        <taxon>Eukaryota</taxon>
        <taxon>Amoebozoa</taxon>
        <taxon>Evosea</taxon>
        <taxon>Eumycetozoa</taxon>
        <taxon>Dictyostelia</taxon>
        <taxon>Dictyosteliales</taxon>
        <taxon>Raperosteliaceae</taxon>
        <taxon>Tieghemostelium</taxon>
    </lineage>
</organism>
<keyword evidence="2 6" id="KW-0489">Methyltransferase</keyword>
<dbReference type="CDD" id="cd02440">
    <property type="entry name" value="AdoMet_MTases"/>
    <property type="match status" value="1"/>
</dbReference>
<evidence type="ECO:0000256" key="6">
    <source>
        <dbReference type="PROSITE-ProRule" id="PRU01015"/>
    </source>
</evidence>
<protein>
    <recommendedName>
        <fullName evidence="1">type I protein arginine methyltransferase</fullName>
        <ecNumber evidence="1">2.1.1.319</ecNumber>
    </recommendedName>
</protein>
<dbReference type="AlphaFoldDB" id="A0A151ZG54"/>
<evidence type="ECO:0000256" key="1">
    <source>
        <dbReference type="ARBA" id="ARBA00011925"/>
    </source>
</evidence>
<dbReference type="PROSITE" id="PS51678">
    <property type="entry name" value="SAM_MT_PRMT"/>
    <property type="match status" value="1"/>
</dbReference>
<dbReference type="Gene3D" id="3.40.50.150">
    <property type="entry name" value="Vaccinia Virus protein VP39"/>
    <property type="match status" value="1"/>
</dbReference>
<dbReference type="OrthoDB" id="7848332at2759"/>
<dbReference type="EMBL" id="LODT01000028">
    <property type="protein sequence ID" value="KYQ92907.1"/>
    <property type="molecule type" value="Genomic_DNA"/>
</dbReference>
<proteinExistence type="predicted"/>
<dbReference type="InterPro" id="IPR025799">
    <property type="entry name" value="Arg_MeTrfase"/>
</dbReference>
<gene>
    <name evidence="10" type="ORF">DLAC_05498</name>
</gene>
<evidence type="ECO:0000313" key="10">
    <source>
        <dbReference type="EMBL" id="KYQ92907.1"/>
    </source>
</evidence>
<dbReference type="Pfam" id="PF22528">
    <property type="entry name" value="PRMT_C"/>
    <property type="match status" value="1"/>
</dbReference>
<dbReference type="GO" id="GO:0035242">
    <property type="term" value="F:protein-arginine omega-N asymmetric methyltransferase activity"/>
    <property type="evidence" value="ECO:0007669"/>
    <property type="project" value="UniProtKB-EC"/>
</dbReference>
<evidence type="ECO:0000313" key="11">
    <source>
        <dbReference type="Proteomes" id="UP000076078"/>
    </source>
</evidence>
<feature type="compositionally biased region" description="Acidic residues" evidence="7">
    <location>
        <begin position="352"/>
        <end position="365"/>
    </location>
</feature>
<dbReference type="SUPFAM" id="SSF53335">
    <property type="entry name" value="S-adenosyl-L-methionine-dependent methyltransferases"/>
    <property type="match status" value="1"/>
</dbReference>
<keyword evidence="11" id="KW-1185">Reference proteome</keyword>
<evidence type="ECO:0000256" key="5">
    <source>
        <dbReference type="ARBA" id="ARBA00049303"/>
    </source>
</evidence>
<dbReference type="Pfam" id="PF13649">
    <property type="entry name" value="Methyltransf_25"/>
    <property type="match status" value="1"/>
</dbReference>